<evidence type="ECO:0000313" key="2">
    <source>
        <dbReference type="Proteomes" id="UP001262889"/>
    </source>
</evidence>
<reference evidence="1 2" key="1">
    <citation type="submission" date="2023-09" db="EMBL/GenBank/DDBJ databases">
        <authorList>
            <person name="Rey-Velasco X."/>
        </authorList>
    </citation>
    <scope>NUCLEOTIDE SEQUENCE [LARGE SCALE GENOMIC DNA]</scope>
    <source>
        <strain evidence="1 2">F363</strain>
    </source>
</reference>
<dbReference type="Proteomes" id="UP001262889">
    <property type="component" value="Unassembled WGS sequence"/>
</dbReference>
<dbReference type="SUPFAM" id="SSF117396">
    <property type="entry name" value="TM1631-like"/>
    <property type="match status" value="1"/>
</dbReference>
<comment type="caution">
    <text evidence="1">The sequence shown here is derived from an EMBL/GenBank/DDBJ whole genome shotgun (WGS) entry which is preliminary data.</text>
</comment>
<dbReference type="InterPro" id="IPR036520">
    <property type="entry name" value="UPF0759_sf"/>
</dbReference>
<dbReference type="PANTHER" id="PTHR30348">
    <property type="entry name" value="UNCHARACTERIZED PROTEIN YECE"/>
    <property type="match status" value="1"/>
</dbReference>
<gene>
    <name evidence="1" type="ORF">RM553_04535</name>
</gene>
<dbReference type="InterPro" id="IPR002763">
    <property type="entry name" value="DUF72"/>
</dbReference>
<accession>A0ABU3C702</accession>
<dbReference type="EMBL" id="JAVRHQ010000003">
    <property type="protein sequence ID" value="MDT0642092.1"/>
    <property type="molecule type" value="Genomic_DNA"/>
</dbReference>
<dbReference type="Pfam" id="PF01904">
    <property type="entry name" value="DUF72"/>
    <property type="match status" value="1"/>
</dbReference>
<dbReference type="Gene3D" id="3.20.20.410">
    <property type="entry name" value="Protein of unknown function UPF0759"/>
    <property type="match status" value="1"/>
</dbReference>
<keyword evidence="2" id="KW-1185">Reference proteome</keyword>
<proteinExistence type="predicted"/>
<dbReference type="RefSeq" id="WP_311533763.1">
    <property type="nucleotide sequence ID" value="NZ_JAVRHQ010000003.1"/>
</dbReference>
<evidence type="ECO:0000313" key="1">
    <source>
        <dbReference type="EMBL" id="MDT0642092.1"/>
    </source>
</evidence>
<name>A0ABU3C702_9FLAO</name>
<protein>
    <submittedName>
        <fullName evidence="1">DUF72 domain-containing protein</fullName>
    </submittedName>
</protein>
<sequence length="239" mass="28573">MNVFIGCSGWNYKDWRGKFYPEKLAQKNWLEFYADKFNTVEVNNTFYRFPKDTTLEKWKKTAPKGFNFTLKGSRYITQMKKLNDVGEPVKKFEDVADILKTKLSCILWQLPPNLHRNDEKLINFCKTLKTSNKNVIEFRHESWLNEEVYEILRKNSVSFCSISASGFPEDMVVTRKKAAYVRFHGLAKDWYRYYYSKSELREWYEKIKDCGAREVYIYFNNDYEANAPKNAMDLREMFG</sequence>
<organism evidence="1 2">
    <name type="scientific">Autumnicola tepida</name>
    <dbReference type="NCBI Taxonomy" id="3075595"/>
    <lineage>
        <taxon>Bacteria</taxon>
        <taxon>Pseudomonadati</taxon>
        <taxon>Bacteroidota</taxon>
        <taxon>Flavobacteriia</taxon>
        <taxon>Flavobacteriales</taxon>
        <taxon>Flavobacteriaceae</taxon>
        <taxon>Autumnicola</taxon>
    </lineage>
</organism>
<dbReference type="PANTHER" id="PTHR30348:SF4">
    <property type="entry name" value="DUF72 DOMAIN-CONTAINING PROTEIN"/>
    <property type="match status" value="1"/>
</dbReference>